<evidence type="ECO:0000313" key="17">
    <source>
        <dbReference type="Proteomes" id="UP001391051"/>
    </source>
</evidence>
<feature type="compositionally biased region" description="Polar residues" evidence="12">
    <location>
        <begin position="13"/>
        <end position="34"/>
    </location>
</feature>
<dbReference type="PROSITE" id="PS50089">
    <property type="entry name" value="ZF_RING_2"/>
    <property type="match status" value="1"/>
</dbReference>
<dbReference type="Gene3D" id="3.40.50.300">
    <property type="entry name" value="P-loop containing nucleotide triphosphate hydrolases"/>
    <property type="match status" value="1"/>
</dbReference>
<evidence type="ECO:0000256" key="10">
    <source>
        <dbReference type="ARBA" id="ARBA00023242"/>
    </source>
</evidence>
<dbReference type="CDD" id="cd18793">
    <property type="entry name" value="SF2_C_SNF"/>
    <property type="match status" value="1"/>
</dbReference>
<evidence type="ECO:0000256" key="9">
    <source>
        <dbReference type="ARBA" id="ARBA00022840"/>
    </source>
</evidence>
<keyword evidence="3" id="KW-0479">Metal-binding</keyword>
<dbReference type="GeneID" id="92075282"/>
<keyword evidence="10" id="KW-0539">Nucleus</keyword>
<evidence type="ECO:0000259" key="15">
    <source>
        <dbReference type="PROSITE" id="PS51194"/>
    </source>
</evidence>
<dbReference type="SMART" id="SM00184">
    <property type="entry name" value="RING"/>
    <property type="match status" value="1"/>
</dbReference>
<evidence type="ECO:0000256" key="1">
    <source>
        <dbReference type="ARBA" id="ARBA00004123"/>
    </source>
</evidence>
<evidence type="ECO:0000256" key="5">
    <source>
        <dbReference type="ARBA" id="ARBA00022771"/>
    </source>
</evidence>
<comment type="similarity">
    <text evidence="2">Belongs to the SNF2/RAD54 helicase family.</text>
</comment>
<dbReference type="Proteomes" id="UP001391051">
    <property type="component" value="Unassembled WGS sequence"/>
</dbReference>
<protein>
    <submittedName>
        <fullName evidence="16">HIRAN domain-containing protein</fullName>
    </submittedName>
</protein>
<dbReference type="Pfam" id="PF08797">
    <property type="entry name" value="HIRAN"/>
    <property type="match status" value="1"/>
</dbReference>
<accession>A0ABR1QJ71</accession>
<organism evidence="16 17">
    <name type="scientific">Apiospora aurea</name>
    <dbReference type="NCBI Taxonomy" id="335848"/>
    <lineage>
        <taxon>Eukaryota</taxon>
        <taxon>Fungi</taxon>
        <taxon>Dikarya</taxon>
        <taxon>Ascomycota</taxon>
        <taxon>Pezizomycotina</taxon>
        <taxon>Sordariomycetes</taxon>
        <taxon>Xylariomycetidae</taxon>
        <taxon>Amphisphaeriales</taxon>
        <taxon>Apiosporaceae</taxon>
        <taxon>Apiospora</taxon>
    </lineage>
</organism>
<dbReference type="InterPro" id="IPR049730">
    <property type="entry name" value="SNF2/RAD54-like_C"/>
</dbReference>
<evidence type="ECO:0000256" key="8">
    <source>
        <dbReference type="ARBA" id="ARBA00022833"/>
    </source>
</evidence>
<name>A0ABR1QJ71_9PEZI</name>
<dbReference type="InterPro" id="IPR000330">
    <property type="entry name" value="SNF2_N"/>
</dbReference>
<dbReference type="PANTHER" id="PTHR45626:SF11">
    <property type="entry name" value="FAMILY HELICASE, PUTATIVE (AFU_ORTHOLOGUE AFUA_5G06590)-RELATED"/>
    <property type="match status" value="1"/>
</dbReference>
<comment type="subcellular location">
    <subcellularLocation>
        <location evidence="1">Nucleus</location>
    </subcellularLocation>
</comment>
<feature type="compositionally biased region" description="Basic and acidic residues" evidence="12">
    <location>
        <begin position="874"/>
        <end position="887"/>
    </location>
</feature>
<gene>
    <name evidence="16" type="ORF">PG986_005998</name>
</gene>
<dbReference type="Pfam" id="PF00176">
    <property type="entry name" value="SNF2-rel_dom"/>
    <property type="match status" value="1"/>
</dbReference>
<evidence type="ECO:0000256" key="3">
    <source>
        <dbReference type="ARBA" id="ARBA00022723"/>
    </source>
</evidence>
<evidence type="ECO:0000259" key="13">
    <source>
        <dbReference type="PROSITE" id="PS50089"/>
    </source>
</evidence>
<dbReference type="InterPro" id="IPR027417">
    <property type="entry name" value="P-loop_NTPase"/>
</dbReference>
<dbReference type="EMBL" id="JAQQWE010000004">
    <property type="protein sequence ID" value="KAK7956776.1"/>
    <property type="molecule type" value="Genomic_DNA"/>
</dbReference>
<keyword evidence="5 11" id="KW-0863">Zinc-finger</keyword>
<dbReference type="Pfam" id="PF13639">
    <property type="entry name" value="zf-RING_2"/>
    <property type="match status" value="1"/>
</dbReference>
<dbReference type="InterPro" id="IPR013083">
    <property type="entry name" value="Znf_RING/FYVE/PHD"/>
</dbReference>
<dbReference type="SMART" id="SM00487">
    <property type="entry name" value="DEXDc"/>
    <property type="match status" value="1"/>
</dbReference>
<dbReference type="SUPFAM" id="SSF52540">
    <property type="entry name" value="P-loop containing nucleoside triphosphate hydrolases"/>
    <property type="match status" value="2"/>
</dbReference>
<comment type="caution">
    <text evidence="16">The sequence shown here is derived from an EMBL/GenBank/DDBJ whole genome shotgun (WGS) entry which is preliminary data.</text>
</comment>
<keyword evidence="8" id="KW-0862">Zinc</keyword>
<feature type="compositionally biased region" description="Acidic residues" evidence="12">
    <location>
        <begin position="54"/>
        <end position="64"/>
    </location>
</feature>
<dbReference type="InterPro" id="IPR038718">
    <property type="entry name" value="SNF2-like_sf"/>
</dbReference>
<feature type="domain" description="Helicase C-terminal" evidence="15">
    <location>
        <begin position="729"/>
        <end position="889"/>
    </location>
</feature>
<keyword evidence="17" id="KW-1185">Reference proteome</keyword>
<reference evidence="16 17" key="1">
    <citation type="submission" date="2023-01" db="EMBL/GenBank/DDBJ databases">
        <title>Analysis of 21 Apiospora genomes using comparative genomics revels a genus with tremendous synthesis potential of carbohydrate active enzymes and secondary metabolites.</title>
        <authorList>
            <person name="Sorensen T."/>
        </authorList>
    </citation>
    <scope>NUCLEOTIDE SEQUENCE [LARGE SCALE GENOMIC DNA]</scope>
    <source>
        <strain evidence="16 17">CBS 24483</strain>
    </source>
</reference>
<evidence type="ECO:0000256" key="12">
    <source>
        <dbReference type="SAM" id="MobiDB-lite"/>
    </source>
</evidence>
<dbReference type="InterPro" id="IPR050628">
    <property type="entry name" value="SNF2_RAD54_helicase_TF"/>
</dbReference>
<dbReference type="InterPro" id="IPR014905">
    <property type="entry name" value="HIRAN"/>
</dbReference>
<keyword evidence="4" id="KW-0547">Nucleotide-binding</keyword>
<evidence type="ECO:0000259" key="14">
    <source>
        <dbReference type="PROSITE" id="PS51192"/>
    </source>
</evidence>
<dbReference type="PROSITE" id="PS51194">
    <property type="entry name" value="HELICASE_CTER"/>
    <property type="match status" value="1"/>
</dbReference>
<evidence type="ECO:0000256" key="11">
    <source>
        <dbReference type="PROSITE-ProRule" id="PRU00175"/>
    </source>
</evidence>
<dbReference type="SMART" id="SM00490">
    <property type="entry name" value="HELICc"/>
    <property type="match status" value="1"/>
</dbReference>
<dbReference type="PANTHER" id="PTHR45626">
    <property type="entry name" value="TRANSCRIPTION TERMINATION FACTOR 2-RELATED"/>
    <property type="match status" value="1"/>
</dbReference>
<evidence type="ECO:0000256" key="7">
    <source>
        <dbReference type="ARBA" id="ARBA00022806"/>
    </source>
</evidence>
<evidence type="ECO:0000256" key="4">
    <source>
        <dbReference type="ARBA" id="ARBA00022741"/>
    </source>
</evidence>
<feature type="domain" description="Helicase ATP-binding" evidence="14">
    <location>
        <begin position="324"/>
        <end position="489"/>
    </location>
</feature>
<feature type="region of interest" description="Disordered" evidence="12">
    <location>
        <begin position="1"/>
        <end position="68"/>
    </location>
</feature>
<dbReference type="Gene3D" id="3.30.70.2330">
    <property type="match status" value="1"/>
</dbReference>
<dbReference type="InterPro" id="IPR014001">
    <property type="entry name" value="Helicase_ATP-bd"/>
</dbReference>
<evidence type="ECO:0000256" key="6">
    <source>
        <dbReference type="ARBA" id="ARBA00022801"/>
    </source>
</evidence>
<keyword evidence="7" id="KW-0347">Helicase</keyword>
<feature type="domain" description="RING-type" evidence="13">
    <location>
        <begin position="652"/>
        <end position="692"/>
    </location>
</feature>
<dbReference type="Gene3D" id="3.30.40.10">
    <property type="entry name" value="Zinc/RING finger domain, C3HC4 (zinc finger)"/>
    <property type="match status" value="1"/>
</dbReference>
<dbReference type="Pfam" id="PF00271">
    <property type="entry name" value="Helicase_C"/>
    <property type="match status" value="1"/>
</dbReference>
<evidence type="ECO:0000256" key="2">
    <source>
        <dbReference type="ARBA" id="ARBA00007025"/>
    </source>
</evidence>
<dbReference type="CDD" id="cd18008">
    <property type="entry name" value="DEXDc_SHPRH-like"/>
    <property type="match status" value="1"/>
</dbReference>
<dbReference type="RefSeq" id="XP_066702082.1">
    <property type="nucleotide sequence ID" value="XM_066842220.1"/>
</dbReference>
<dbReference type="SUPFAM" id="SSF57850">
    <property type="entry name" value="RING/U-box"/>
    <property type="match status" value="1"/>
</dbReference>
<dbReference type="SMART" id="SM00910">
    <property type="entry name" value="HIRAN"/>
    <property type="match status" value="1"/>
</dbReference>
<proteinExistence type="inferred from homology"/>
<sequence>MVRSKRSRPHDAGSSQPPQAKNPRLSTSQNNGPRSSLPAGGPSQPPPATQSVYAEEEDPIDLTQDDPQSSLELYGSLENKIVGVRYYNGVATPHELVVLRREAHNQYDSNAIRVDNVMGNQIGHLPRTVVAKLAPYVDRGALVLEAVLIGEKGYFDCPVRIYFYGTSDPVGRTKLEESLKADKLLKATQLKATRKEAEAVRKSTGLKSGTSSAGLGQEAIQREEQGATLQSLVSTSETFEVQRTDQLSNVLATGEEALENMPMAEQPEPLKSTLLPYQLQGLAWMIAKENPQVPAVKSTDVVQLWKRCSNNNSFQNLATSFVTNSPPQLLKGGILADDMGLGKTLQIISLILSQGLQDGPTLIVAPVTVLGNWEQQVKFHVKETHQPRVLPYHSSKQVSSADLKNSDIVITTYGKLLSESKVQNGAARLYSVNWRRVVLDEGHNIRNPSSQTAHAAHRLQATSRWLLTGTPIINGVKDFLSLLQFLKLKGGLEDEALFGQVISRPIRQLHDSHPDRSKAVKILAHLMKDICLRRRKDMKFVDLKLPPKAECVHRITFSKTEQPKYDAVLAEARGELEKYQASATKNQQGRYSSILERLLRLRQICNHWVLCKERVQNLLAFFEDQKVVALDPKNVAILQQALQFIIESQEECAICYEEIGLHEPVITACKHVFGRACITKAIQMQGKCPMCRADLKEESLVEPAPEHREEAGVDPEEASKSSKTEALVNILQATLKKERSKVVVFSQWTSYLNIVQQRLKDSNIPYTRIDGSMPKKARDASIESLNSDPDTRILLASLQVCSVGLNLVAADTVILADSWWAPAIEDQAVDRVHRLGQTRETTIWRLVVEGTIEERVLNIQTEKRRLVSEAFQEKSKKGKTKETRMADISKLLS</sequence>
<keyword evidence="9" id="KW-0067">ATP-binding</keyword>
<feature type="region of interest" description="Disordered" evidence="12">
    <location>
        <begin position="874"/>
        <end position="893"/>
    </location>
</feature>
<dbReference type="InterPro" id="IPR001841">
    <property type="entry name" value="Znf_RING"/>
</dbReference>
<dbReference type="PROSITE" id="PS51192">
    <property type="entry name" value="HELICASE_ATP_BIND_1"/>
    <property type="match status" value="1"/>
</dbReference>
<dbReference type="InterPro" id="IPR001650">
    <property type="entry name" value="Helicase_C-like"/>
</dbReference>
<evidence type="ECO:0000313" key="16">
    <source>
        <dbReference type="EMBL" id="KAK7956776.1"/>
    </source>
</evidence>
<keyword evidence="6" id="KW-0378">Hydrolase</keyword>
<dbReference type="Gene3D" id="3.40.50.10810">
    <property type="entry name" value="Tandem AAA-ATPase domain"/>
    <property type="match status" value="1"/>
</dbReference>